<feature type="domain" description="MacB-like periplasmic core" evidence="9">
    <location>
        <begin position="19"/>
        <end position="234"/>
    </location>
</feature>
<feature type="transmembrane region" description="Helical" evidence="7">
    <location>
        <begin position="20"/>
        <end position="44"/>
    </location>
</feature>
<comment type="subcellular location">
    <subcellularLocation>
        <location evidence="1">Cell membrane</location>
        <topology evidence="1">Multi-pass membrane protein</topology>
    </subcellularLocation>
</comment>
<organism evidence="10 11">
    <name type="scientific">Anaerovorax odorimutans</name>
    <dbReference type="NCBI Taxonomy" id="109327"/>
    <lineage>
        <taxon>Bacteria</taxon>
        <taxon>Bacillati</taxon>
        <taxon>Bacillota</taxon>
        <taxon>Clostridia</taxon>
        <taxon>Peptostreptococcales</taxon>
        <taxon>Anaerovoracaceae</taxon>
        <taxon>Anaerovorax</taxon>
    </lineage>
</organism>
<feature type="transmembrane region" description="Helical" evidence="7">
    <location>
        <begin position="327"/>
        <end position="353"/>
    </location>
</feature>
<feature type="domain" description="ABC3 transporter permease C-terminal" evidence="8">
    <location>
        <begin position="278"/>
        <end position="402"/>
    </location>
</feature>
<evidence type="ECO:0000256" key="5">
    <source>
        <dbReference type="ARBA" id="ARBA00023136"/>
    </source>
</evidence>
<reference evidence="10 11" key="1">
    <citation type="submission" date="2022-06" db="EMBL/GenBank/DDBJ databases">
        <title>Isolation of gut microbiota from human fecal samples.</title>
        <authorList>
            <person name="Pamer E.G."/>
            <person name="Barat B."/>
            <person name="Waligurski E."/>
            <person name="Medina S."/>
            <person name="Paddock L."/>
            <person name="Mostad J."/>
        </authorList>
    </citation>
    <scope>NUCLEOTIDE SEQUENCE [LARGE SCALE GENOMIC DNA]</scope>
    <source>
        <strain evidence="10 11">SL.3.17</strain>
    </source>
</reference>
<evidence type="ECO:0000256" key="6">
    <source>
        <dbReference type="ARBA" id="ARBA00038076"/>
    </source>
</evidence>
<evidence type="ECO:0000256" key="2">
    <source>
        <dbReference type="ARBA" id="ARBA00022475"/>
    </source>
</evidence>
<dbReference type="Pfam" id="PF02687">
    <property type="entry name" value="FtsX"/>
    <property type="match status" value="2"/>
</dbReference>
<name>A0ABT1RRC4_9FIRM</name>
<feature type="transmembrane region" description="Helical" evidence="7">
    <location>
        <begin position="785"/>
        <end position="808"/>
    </location>
</feature>
<proteinExistence type="inferred from homology"/>
<evidence type="ECO:0000313" key="11">
    <source>
        <dbReference type="Proteomes" id="UP001524502"/>
    </source>
</evidence>
<evidence type="ECO:0000313" key="10">
    <source>
        <dbReference type="EMBL" id="MCQ4637742.1"/>
    </source>
</evidence>
<evidence type="ECO:0000256" key="7">
    <source>
        <dbReference type="SAM" id="Phobius"/>
    </source>
</evidence>
<accession>A0ABT1RRC4</accession>
<feature type="domain" description="ABC3 transporter permease C-terminal" evidence="8">
    <location>
        <begin position="736"/>
        <end position="855"/>
    </location>
</feature>
<dbReference type="PANTHER" id="PTHR30572">
    <property type="entry name" value="MEMBRANE COMPONENT OF TRANSPORTER-RELATED"/>
    <property type="match status" value="1"/>
</dbReference>
<dbReference type="RefSeq" id="WP_256132925.1">
    <property type="nucleotide sequence ID" value="NZ_JANFXK010000016.1"/>
</dbReference>
<dbReference type="InterPro" id="IPR003838">
    <property type="entry name" value="ABC3_permease_C"/>
</dbReference>
<keyword evidence="2" id="KW-1003">Cell membrane</keyword>
<feature type="transmembrane region" description="Helical" evidence="7">
    <location>
        <begin position="726"/>
        <end position="750"/>
    </location>
</feature>
<keyword evidence="5 7" id="KW-0472">Membrane</keyword>
<feature type="transmembrane region" description="Helical" evidence="7">
    <location>
        <begin position="828"/>
        <end position="847"/>
    </location>
</feature>
<keyword evidence="11" id="KW-1185">Reference proteome</keyword>
<dbReference type="InterPro" id="IPR050250">
    <property type="entry name" value="Macrolide_Exporter_MacB"/>
</dbReference>
<comment type="caution">
    <text evidence="10">The sequence shown here is derived from an EMBL/GenBank/DDBJ whole genome shotgun (WGS) entry which is preliminary data.</text>
</comment>
<feature type="transmembrane region" description="Helical" evidence="7">
    <location>
        <begin position="451"/>
        <end position="469"/>
    </location>
</feature>
<evidence type="ECO:0000259" key="8">
    <source>
        <dbReference type="Pfam" id="PF02687"/>
    </source>
</evidence>
<feature type="transmembrane region" description="Helical" evidence="7">
    <location>
        <begin position="373"/>
        <end position="395"/>
    </location>
</feature>
<feature type="transmembrane region" description="Helical" evidence="7">
    <location>
        <begin position="270"/>
        <end position="295"/>
    </location>
</feature>
<evidence type="ECO:0000256" key="1">
    <source>
        <dbReference type="ARBA" id="ARBA00004651"/>
    </source>
</evidence>
<gene>
    <name evidence="10" type="ORF">NE619_13490</name>
</gene>
<dbReference type="EMBL" id="JANFXK010000016">
    <property type="protein sequence ID" value="MCQ4637742.1"/>
    <property type="molecule type" value="Genomic_DNA"/>
</dbReference>
<dbReference type="Pfam" id="PF12704">
    <property type="entry name" value="MacB_PCD"/>
    <property type="match status" value="1"/>
</dbReference>
<dbReference type="InterPro" id="IPR025857">
    <property type="entry name" value="MacB_PCD"/>
</dbReference>
<comment type="similarity">
    <text evidence="6">Belongs to the ABC-4 integral membrane protein family.</text>
</comment>
<dbReference type="PANTHER" id="PTHR30572:SF4">
    <property type="entry name" value="ABC TRANSPORTER PERMEASE YTRF"/>
    <property type="match status" value="1"/>
</dbReference>
<evidence type="ECO:0000256" key="3">
    <source>
        <dbReference type="ARBA" id="ARBA00022692"/>
    </source>
</evidence>
<sequence>MNIFNKVTVQSLKKSRARTIVTIIGVVLSAAMITAVVTFGVSLLNYMEKGAAQKYGDWHVGFLDADKSFVQEQTASHDVEKTITFENIGYGERNDSKDKNKPYFFIAGFSDETFHELPVTLLSGRMPKNSREILVPGGTAAKDGGEIAIGSKLSLSVGNRMKGGEKLSQTDPYDANGEMLVTEGKRTYKVVGICKTPDFERESAPGHTLITKSDTGDKANDFSLFVKLKNPRDVHSYASDAAGNHGCIFNDNVLRFMGISESAGDKLFNALLYSVGVIVVAIIMIGSVFLIYNAFNISLNERIQQFGILASVGATAKQLRNSVLFEGLCIGVIGTPIGIAVGIGSIGLVISVVSKNFGDILYSGVPLTLNVSLLAILSAAIVSMVTILISAYIPAKKAANTPVMECIRQSNEIKVESRAMKISKLTQRLCGLEGTLALKNFKRNKKRYRSIVLSLVLSIVLFVSTSAFVSNLKQMAEHTKAVTDYDIGLGTRDMEDSEMLRLYSKLKTAEGVYKSSYQSIKEYSCTVRADQLSDAYWEAAGERPSDRTVNLPMEIQFLDDSSYLKIVKSLELPAEEYTGKEGKLVAVAKMEDETGQAEGVHQLKDMFKTPSQKVTLIPQAEGKANTAAAKKETLTCVEFVPPDSPPIPGSVEQRTYTLAIIAPYSLMEKMLPSDEAADTRVKGLTFQSENPSRSAAEMKTMIERTGVTAAYTFMNTSEMLNENRNYIFIANVFAYTFIIMISLIAVANVFNTISTNIKLRRRELAMLRSVGMADRDFNKMMRFECAFYGIRALLFGIPIAFIASWLIYKGMFVGGADSISFSLPWASMGISVLSVFLVIFVTMMYAVSKIKKENIIDSLRDDMT</sequence>
<evidence type="ECO:0000256" key="4">
    <source>
        <dbReference type="ARBA" id="ARBA00022989"/>
    </source>
</evidence>
<evidence type="ECO:0000259" key="9">
    <source>
        <dbReference type="Pfam" id="PF12704"/>
    </source>
</evidence>
<dbReference type="Proteomes" id="UP001524502">
    <property type="component" value="Unassembled WGS sequence"/>
</dbReference>
<keyword evidence="3 7" id="KW-0812">Transmembrane</keyword>
<protein>
    <submittedName>
        <fullName evidence="10">FtsX-like permease family protein</fullName>
    </submittedName>
</protein>
<keyword evidence="4 7" id="KW-1133">Transmembrane helix</keyword>